<reference evidence="2 3" key="1">
    <citation type="submission" date="2021-06" db="EMBL/GenBank/DDBJ databases">
        <authorList>
            <person name="Kallberg Y."/>
            <person name="Tangrot J."/>
            <person name="Rosling A."/>
        </authorList>
    </citation>
    <scope>NUCLEOTIDE SEQUENCE [LARGE SCALE GENOMIC DNA]</scope>
    <source>
        <strain evidence="2 3">120-4 pot B 10/14</strain>
    </source>
</reference>
<gene>
    <name evidence="2" type="ORF">GMARGA_LOCUS4599</name>
</gene>
<organism evidence="2 3">
    <name type="scientific">Gigaspora margarita</name>
    <dbReference type="NCBI Taxonomy" id="4874"/>
    <lineage>
        <taxon>Eukaryota</taxon>
        <taxon>Fungi</taxon>
        <taxon>Fungi incertae sedis</taxon>
        <taxon>Mucoromycota</taxon>
        <taxon>Glomeromycotina</taxon>
        <taxon>Glomeromycetes</taxon>
        <taxon>Diversisporales</taxon>
        <taxon>Gigasporaceae</taxon>
        <taxon>Gigaspora</taxon>
    </lineage>
</organism>
<evidence type="ECO:0000313" key="3">
    <source>
        <dbReference type="Proteomes" id="UP000789901"/>
    </source>
</evidence>
<comment type="caution">
    <text evidence="2">The sequence shown here is derived from an EMBL/GenBank/DDBJ whole genome shotgun (WGS) entry which is preliminary data.</text>
</comment>
<feature type="region of interest" description="Disordered" evidence="1">
    <location>
        <begin position="1"/>
        <end position="42"/>
    </location>
</feature>
<feature type="region of interest" description="Disordered" evidence="1">
    <location>
        <begin position="68"/>
        <end position="93"/>
    </location>
</feature>
<keyword evidence="3" id="KW-1185">Reference proteome</keyword>
<name>A0ABN7UAW1_GIGMA</name>
<feature type="compositionally biased region" description="Polar residues" evidence="1">
    <location>
        <begin position="1"/>
        <end position="24"/>
    </location>
</feature>
<dbReference type="Proteomes" id="UP000789901">
    <property type="component" value="Unassembled WGS sequence"/>
</dbReference>
<sequence>MLATQSMNTSSEDTTNHQDTQTIESIDIDGLPKHTAKKVKASISSENNTIITKSPLFTQMTLTQKDEMMEPPKNPTIVPSPEKASVSHKQSHGTDLPDMKFLHDNPYIVIAPIADSHADQNITMQQSDQIQNIQKIIEQVKKTTIDKTGTIEEARKAVLDDESIYIEFKLTNAGPQKR</sequence>
<dbReference type="EMBL" id="CAJVQB010001821">
    <property type="protein sequence ID" value="CAG8551916.1"/>
    <property type="molecule type" value="Genomic_DNA"/>
</dbReference>
<evidence type="ECO:0000313" key="2">
    <source>
        <dbReference type="EMBL" id="CAG8551916.1"/>
    </source>
</evidence>
<accession>A0ABN7UAW1</accession>
<protein>
    <submittedName>
        <fullName evidence="2">12024_t:CDS:1</fullName>
    </submittedName>
</protein>
<proteinExistence type="predicted"/>
<evidence type="ECO:0000256" key="1">
    <source>
        <dbReference type="SAM" id="MobiDB-lite"/>
    </source>
</evidence>